<evidence type="ECO:0000313" key="6">
    <source>
        <dbReference type="Proteomes" id="UP000237105"/>
    </source>
</evidence>
<evidence type="ECO:0000313" key="5">
    <source>
        <dbReference type="EMBL" id="PON73532.1"/>
    </source>
</evidence>
<dbReference type="EMBL" id="JXTB01000033">
    <property type="protein sequence ID" value="PON73532.1"/>
    <property type="molecule type" value="Genomic_DNA"/>
</dbReference>
<reference evidence="6" key="1">
    <citation type="submission" date="2016-06" db="EMBL/GenBank/DDBJ databases">
        <title>Parallel loss of symbiosis genes in relatives of nitrogen-fixing non-legume Parasponia.</title>
        <authorList>
            <person name="Van Velzen R."/>
            <person name="Holmer R."/>
            <person name="Bu F."/>
            <person name="Rutten L."/>
            <person name="Van Zeijl A."/>
            <person name="Liu W."/>
            <person name="Santuari L."/>
            <person name="Cao Q."/>
            <person name="Sharma T."/>
            <person name="Shen D."/>
            <person name="Roswanjaya Y."/>
            <person name="Wardhani T."/>
            <person name="Kalhor M.S."/>
            <person name="Jansen J."/>
            <person name="Van den Hoogen J."/>
            <person name="Gungor B."/>
            <person name="Hartog M."/>
            <person name="Hontelez J."/>
            <person name="Verver J."/>
            <person name="Yang W.-C."/>
            <person name="Schijlen E."/>
            <person name="Repin R."/>
            <person name="Schilthuizen M."/>
            <person name="Schranz E."/>
            <person name="Heidstra R."/>
            <person name="Miyata K."/>
            <person name="Fedorova E."/>
            <person name="Kohlen W."/>
            <person name="Bisseling T."/>
            <person name="Smit S."/>
            <person name="Geurts R."/>
        </authorList>
    </citation>
    <scope>NUCLEOTIDE SEQUENCE [LARGE SCALE GENOMIC DNA]</scope>
    <source>
        <strain evidence="6">cv. WU1-14</strain>
    </source>
</reference>
<dbReference type="SUPFAM" id="SSF81296">
    <property type="entry name" value="E set domains"/>
    <property type="match status" value="1"/>
</dbReference>
<dbReference type="Pfam" id="PF09118">
    <property type="entry name" value="GO-like_E_set"/>
    <property type="match status" value="1"/>
</dbReference>
<keyword evidence="6" id="KW-1185">Reference proteome</keyword>
<gene>
    <name evidence="5" type="ORF">PanWU01x14_057140</name>
</gene>
<accession>A0A2P5DJQ5</accession>
<dbReference type="SUPFAM" id="SSF50965">
    <property type="entry name" value="Galactose oxidase, central domain"/>
    <property type="match status" value="1"/>
</dbReference>
<evidence type="ECO:0000256" key="2">
    <source>
        <dbReference type="SAM" id="SignalP"/>
    </source>
</evidence>
<dbReference type="AlphaFoldDB" id="A0A2P5DJQ5"/>
<organism evidence="5 6">
    <name type="scientific">Parasponia andersonii</name>
    <name type="common">Sponia andersonii</name>
    <dbReference type="NCBI Taxonomy" id="3476"/>
    <lineage>
        <taxon>Eukaryota</taxon>
        <taxon>Viridiplantae</taxon>
        <taxon>Streptophyta</taxon>
        <taxon>Embryophyta</taxon>
        <taxon>Tracheophyta</taxon>
        <taxon>Spermatophyta</taxon>
        <taxon>Magnoliopsida</taxon>
        <taxon>eudicotyledons</taxon>
        <taxon>Gunneridae</taxon>
        <taxon>Pentapetalae</taxon>
        <taxon>rosids</taxon>
        <taxon>fabids</taxon>
        <taxon>Rosales</taxon>
        <taxon>Cannabaceae</taxon>
        <taxon>Parasponia</taxon>
    </lineage>
</organism>
<dbReference type="PANTHER" id="PTHR32208:SF58">
    <property type="entry name" value="GALACTOSE OXIDASE-LIKE EARLY SET DOMAIN-CONTAINING PROTEIN"/>
    <property type="match status" value="1"/>
</dbReference>
<feature type="domain" description="Galactose oxidase-like Early set" evidence="4">
    <location>
        <begin position="462"/>
        <end position="580"/>
    </location>
</feature>
<evidence type="ECO:0000259" key="4">
    <source>
        <dbReference type="Pfam" id="PF09118"/>
    </source>
</evidence>
<dbReference type="STRING" id="3476.A0A2P5DJQ5"/>
<evidence type="ECO:0000259" key="3">
    <source>
        <dbReference type="Pfam" id="PF07250"/>
    </source>
</evidence>
<sequence>MAAKTSIFPLMAILLISYCSTITVLAGTRPYNQLAGYWRLLKRNIGISAMHMAVLPNERVIVFDRTSFGPSNITKKNCPTIKDGSEAESDSSSCYAHSVEFDPSKRTVRPLSILTDTWCSSGALSHDGVLIQSGGYERGERVVRYFNPCTDCDWVEDPNGLVSPRWYASNQVLNDGKIIVVGGRYQFSYEFIPKISGSDRQQYGLPFLKETRYLDTVPNNLYPFLHLSPDGNLFIFANDRGILLDYVNNKVVRRFAAMPGGFSRNYPSTGSSALLALKLFGTGISNGSTFPDANVLVCGGTLPESNMKAVAGEYLPATRSCGRLTITKVNPKWEMEEMPIRRVMGDMILLPTGDVLIINGAGRGTAGWDSAREPVLNPVIYRPGNEPETRFEVLAPSTIPRLYHSTAHLLSDGRVLVGGSNPNRNYNFSTLFPTELSLEAFYPPYFSANKVKSRPFITSIKPVMKSSGTTVFLNYKQRMSVHFRLKYTVKGSELVYVTMAAPSFTTHSFAMNQRLLVLDMGELVVGKGKSSSSDSSGSSNINNYMIEGYVPATSAVAPPGYYMLFVVVDGVPSRGMWVRMVK</sequence>
<dbReference type="InterPro" id="IPR037293">
    <property type="entry name" value="Gal_Oxidase_central_sf"/>
</dbReference>
<dbReference type="InterPro" id="IPR014756">
    <property type="entry name" value="Ig_E-set"/>
</dbReference>
<dbReference type="Proteomes" id="UP000237105">
    <property type="component" value="Unassembled WGS sequence"/>
</dbReference>
<dbReference type="Gene3D" id="2.60.40.10">
    <property type="entry name" value="Immunoglobulins"/>
    <property type="match status" value="1"/>
</dbReference>
<dbReference type="InterPro" id="IPR011043">
    <property type="entry name" value="Gal_Oxase/kelch_b-propeller"/>
</dbReference>
<dbReference type="InterPro" id="IPR009880">
    <property type="entry name" value="Glyoxal_oxidase_N"/>
</dbReference>
<comment type="caution">
    <text evidence="5">The sequence shown here is derived from an EMBL/GenBank/DDBJ whole genome shotgun (WGS) entry which is preliminary data.</text>
</comment>
<evidence type="ECO:0000256" key="1">
    <source>
        <dbReference type="ARBA" id="ARBA00022729"/>
    </source>
</evidence>
<name>A0A2P5DJQ5_PARAD</name>
<dbReference type="Gene3D" id="2.130.10.80">
    <property type="entry name" value="Galactose oxidase/kelch, beta-propeller"/>
    <property type="match status" value="1"/>
</dbReference>
<dbReference type="PANTHER" id="PTHR32208">
    <property type="entry name" value="SECRETED PROTEIN-RELATED"/>
    <property type="match status" value="1"/>
</dbReference>
<keyword evidence="1 2" id="KW-0732">Signal</keyword>
<feature type="chain" id="PRO_5015196833" evidence="2">
    <location>
        <begin position="27"/>
        <end position="582"/>
    </location>
</feature>
<dbReference type="CDD" id="cd02851">
    <property type="entry name" value="E_set_GO_C"/>
    <property type="match status" value="1"/>
</dbReference>
<proteinExistence type="predicted"/>
<feature type="domain" description="Glyoxal oxidase N-terminal" evidence="3">
    <location>
        <begin position="50"/>
        <end position="445"/>
    </location>
</feature>
<protein>
    <submittedName>
        <fullName evidence="5">1,4-alpha-glucan-branching enzyme</fullName>
    </submittedName>
</protein>
<feature type="signal peptide" evidence="2">
    <location>
        <begin position="1"/>
        <end position="26"/>
    </location>
</feature>
<dbReference type="OrthoDB" id="2019572at2759"/>
<dbReference type="InterPro" id="IPR013783">
    <property type="entry name" value="Ig-like_fold"/>
</dbReference>
<dbReference type="InterPro" id="IPR015202">
    <property type="entry name" value="GO-like_E_set"/>
</dbReference>
<dbReference type="Pfam" id="PF07250">
    <property type="entry name" value="Glyoxal_oxid_N"/>
    <property type="match status" value="1"/>
</dbReference>